<dbReference type="InterPro" id="IPR006084">
    <property type="entry name" value="XPG/Rad2"/>
</dbReference>
<feature type="compositionally biased region" description="Polar residues" evidence="4">
    <location>
        <begin position="789"/>
        <end position="801"/>
    </location>
</feature>
<accession>A0A9P7XP84</accession>
<evidence type="ECO:0000259" key="5">
    <source>
        <dbReference type="Pfam" id="PF07282"/>
    </source>
</evidence>
<feature type="compositionally biased region" description="Basic and acidic residues" evidence="4">
    <location>
        <begin position="457"/>
        <end position="473"/>
    </location>
</feature>
<keyword evidence="7" id="KW-1185">Reference proteome</keyword>
<dbReference type="PANTHER" id="PTHR11081:SF9">
    <property type="entry name" value="FLAP ENDONUCLEASE 1"/>
    <property type="match status" value="1"/>
</dbReference>
<dbReference type="InterPro" id="IPR029060">
    <property type="entry name" value="PIN-like_dom_sf"/>
</dbReference>
<dbReference type="GO" id="GO:0017108">
    <property type="term" value="F:5'-flap endonuclease activity"/>
    <property type="evidence" value="ECO:0007669"/>
    <property type="project" value="TreeGrafter"/>
</dbReference>
<feature type="region of interest" description="Disordered" evidence="4">
    <location>
        <begin position="1101"/>
        <end position="1121"/>
    </location>
</feature>
<feature type="region of interest" description="Disordered" evidence="4">
    <location>
        <begin position="1"/>
        <end position="22"/>
    </location>
</feature>
<feature type="region of interest" description="Disordered" evidence="4">
    <location>
        <begin position="492"/>
        <end position="570"/>
    </location>
</feature>
<feature type="compositionally biased region" description="Basic residues" evidence="4">
    <location>
        <begin position="438"/>
        <end position="456"/>
    </location>
</feature>
<sequence length="1375" mass="154389">MGIRGLPKELHESEGIPGGSCKDAGKSTHVDFLCRFFRLLQARAFQILQQRIKAGSDSATITPAPELQLETEVPARSRKRKNIAEHNSTPNTPSLDVTIPFDPKQTLDELIEDSIDRLGYKNLFLNPEGLSPVDKKNLQTFRAVGHVLDDILSKEFDKELTIIHVDGSPSEQKRGEHRQRNATLKRALDKLQTKVSGSTRSTKQLFKACKNNYRLPRGSLEQDILPVLREKGWQIHLCPYQADTCLSRVCQDAPDPDSVMIVTSDSDLIVYEGIRHIMMPVGKTRELQLFDKTKLLDRLDLPSEQHLLLVCIVTSNDYVKNLPYFGLHKNCDIIRDFDLTSLGPLGGSGDNDHRAEALMPFIQNYLDEELYSRKSQQQQPQQPRNDTHTFTQHLPPERVPIKLSSTKDMGMDTDTNIESAPPSTSTQYDSKTISECTRKRKRSLKHKQQRKDRFKAKKLEAKHKQWRESQFKSRTDIQKRYSVRTVNIHDAPNVDEAELSHMTVPKPRSQKQSSPSINNPVSDNNAKDTSKTTSGSSSQQKSSENSQQKKKKRKPRKRKPRKPKSEVAQLKSGFSSTFAISTQTIGSVLGCLRRSLLPARETGRLAKLSDEDIKDMAVRIDSAVATMAEARMFVFRAVEIMILDQLLGGEDISGALDAVAGEEDAGEPFDVVELLLEKAAGTAIIKHVFSFILNGEIERGRPKTVKEKSKAAKNISKAAYDRLRQILPGFRPVNKDSICVGRLIVDAAAEFSVQLRKHFRDLPFTIGARMLKCGWSKTDLPAGSFKEQPGSQTVGAIQQTTAEERDDDDDEKDEDDDEEDVEDEDEEEGDNDTSMRFAGGYIRHWWKEAERLPPAMRPLFCLRHNFTDPFITFEERALPPILWSTSKKNPNPCAAAASKIMAAKEASALVELTHGELIRILFYGEPDEIRKSHSVWQTSYGRRSTTMEALANNHPAIFDPNILHSYLDNKFRFINYASDCREKGIACDKSPPPLPTSLLSQDPTLCPQRFALNNIFSTNGKELHVTCFDTTKPYRSKFAFNPIYRIENRFPTLQSILDEFGVSSIEEIDVWGIDPGEVNTAAFCRILRTYLTSIDTNVATDDDAEPQHRRNDQASTNSILPPGLEAKNLVVSRKSLYQPVFAHRHKMQDLSTTRITVSPGQTIEGKLWAEQKDGQADGGTSIPSISEILNVLPSRQYQQVADMEQSTFRFFLVQDILHGFYGSARVKAMGWDLKKAKKAEMDLAIDAILRECTTKTLFCYGNGSFRTGINLASPHESFKAAVAAGHIVVLVDEYLTSSICPTCLESNEVSRLAKPTTRSCVCLTCGRWLHRDIVGAHNIAAAGEVWMRTLTRPTPLSRKSPSEQSAWSPDLHNSN</sequence>
<dbReference type="InterPro" id="IPR010095">
    <property type="entry name" value="Cas12f1-like_TNB"/>
</dbReference>
<dbReference type="Gene3D" id="3.40.50.1010">
    <property type="entry name" value="5'-nuclease"/>
    <property type="match status" value="1"/>
</dbReference>
<evidence type="ECO:0000256" key="2">
    <source>
        <dbReference type="ARBA" id="ARBA00022842"/>
    </source>
</evidence>
<feature type="compositionally biased region" description="Polar residues" evidence="4">
    <location>
        <begin position="403"/>
        <end position="435"/>
    </location>
</feature>
<gene>
    <name evidence="6" type="ORF">KI688_003182</name>
</gene>
<evidence type="ECO:0000313" key="7">
    <source>
        <dbReference type="Proteomes" id="UP000707451"/>
    </source>
</evidence>
<reference evidence="6" key="1">
    <citation type="submission" date="2021-06" db="EMBL/GenBank/DDBJ databases">
        <title>Genome Sequence of Mortierella hyaline Strain SCG-10, a Cold-Adapted, Nitrate-Reducing Fungus Isolated from Soil in Minnesota, USA.</title>
        <authorList>
            <person name="Aldossari N."/>
        </authorList>
    </citation>
    <scope>NUCLEOTIDE SEQUENCE</scope>
    <source>
        <strain evidence="6">SCG-10</strain>
    </source>
</reference>
<dbReference type="Pfam" id="PF07282">
    <property type="entry name" value="Cas12f1-like_TNB"/>
    <property type="match status" value="1"/>
</dbReference>
<comment type="caution">
    <text evidence="6">The sequence shown here is derived from an EMBL/GenBank/DDBJ whole genome shotgun (WGS) entry which is preliminary data.</text>
</comment>
<dbReference type="Proteomes" id="UP000707451">
    <property type="component" value="Unassembled WGS sequence"/>
</dbReference>
<dbReference type="OrthoDB" id="2436260at2759"/>
<feature type="compositionally biased region" description="Acidic residues" evidence="4">
    <location>
        <begin position="804"/>
        <end position="831"/>
    </location>
</feature>
<feature type="compositionally biased region" description="Basic and acidic residues" evidence="4">
    <location>
        <begin position="1"/>
        <end position="14"/>
    </location>
</feature>
<evidence type="ECO:0000256" key="3">
    <source>
        <dbReference type="ARBA" id="ARBA00023125"/>
    </source>
</evidence>
<dbReference type="SUPFAM" id="SSF88723">
    <property type="entry name" value="PIN domain-like"/>
    <property type="match status" value="1"/>
</dbReference>
<feature type="compositionally biased region" description="Low complexity" evidence="4">
    <location>
        <begin position="531"/>
        <end position="546"/>
    </location>
</feature>
<organism evidence="6 7">
    <name type="scientific">Linnemannia hyalina</name>
    <dbReference type="NCBI Taxonomy" id="64524"/>
    <lineage>
        <taxon>Eukaryota</taxon>
        <taxon>Fungi</taxon>
        <taxon>Fungi incertae sedis</taxon>
        <taxon>Mucoromycota</taxon>
        <taxon>Mortierellomycotina</taxon>
        <taxon>Mortierellomycetes</taxon>
        <taxon>Mortierellales</taxon>
        <taxon>Mortierellaceae</taxon>
        <taxon>Linnemannia</taxon>
    </lineage>
</organism>
<feature type="compositionally biased region" description="Basic residues" evidence="4">
    <location>
        <begin position="548"/>
        <end position="562"/>
    </location>
</feature>
<feature type="domain" description="Cas12f1-like TNB" evidence="5">
    <location>
        <begin position="1282"/>
        <end position="1339"/>
    </location>
</feature>
<dbReference type="GO" id="GO:0003677">
    <property type="term" value="F:DNA binding"/>
    <property type="evidence" value="ECO:0007669"/>
    <property type="project" value="UniProtKB-KW"/>
</dbReference>
<feature type="compositionally biased region" description="Low complexity" evidence="4">
    <location>
        <begin position="505"/>
        <end position="516"/>
    </location>
</feature>
<feature type="region of interest" description="Disordered" evidence="4">
    <location>
        <begin position="782"/>
        <end position="835"/>
    </location>
</feature>
<feature type="region of interest" description="Disordered" evidence="4">
    <location>
        <begin position="72"/>
        <end position="96"/>
    </location>
</feature>
<dbReference type="PANTHER" id="PTHR11081">
    <property type="entry name" value="FLAP ENDONUCLEASE FAMILY MEMBER"/>
    <property type="match status" value="1"/>
</dbReference>
<keyword evidence="3" id="KW-0238">DNA-binding</keyword>
<dbReference type="EMBL" id="JAHRHY010000013">
    <property type="protein sequence ID" value="KAG9064920.1"/>
    <property type="molecule type" value="Genomic_DNA"/>
</dbReference>
<feature type="compositionally biased region" description="Polar residues" evidence="4">
    <location>
        <begin position="85"/>
        <end position="95"/>
    </location>
</feature>
<name>A0A9P7XP84_9FUNG</name>
<feature type="region of interest" description="Disordered" evidence="4">
    <location>
        <begin position="1353"/>
        <end position="1375"/>
    </location>
</feature>
<evidence type="ECO:0000256" key="1">
    <source>
        <dbReference type="ARBA" id="ARBA00022723"/>
    </source>
</evidence>
<keyword evidence="1" id="KW-0479">Metal-binding</keyword>
<keyword evidence="2" id="KW-0460">Magnesium</keyword>
<proteinExistence type="predicted"/>
<evidence type="ECO:0000313" key="6">
    <source>
        <dbReference type="EMBL" id="KAG9064920.1"/>
    </source>
</evidence>
<evidence type="ECO:0000256" key="4">
    <source>
        <dbReference type="SAM" id="MobiDB-lite"/>
    </source>
</evidence>
<feature type="region of interest" description="Disordered" evidence="4">
    <location>
        <begin position="372"/>
        <end position="473"/>
    </location>
</feature>
<protein>
    <recommendedName>
        <fullName evidence="5">Cas12f1-like TNB domain-containing protein</fullName>
    </recommendedName>
</protein>
<dbReference type="GO" id="GO:0046872">
    <property type="term" value="F:metal ion binding"/>
    <property type="evidence" value="ECO:0007669"/>
    <property type="project" value="UniProtKB-KW"/>
</dbReference>